<dbReference type="GO" id="GO:0004815">
    <property type="term" value="F:aspartate-tRNA ligase activity"/>
    <property type="evidence" value="ECO:0007669"/>
    <property type="project" value="InterPro"/>
</dbReference>
<evidence type="ECO:0000256" key="7">
    <source>
        <dbReference type="ARBA" id="ARBA00022917"/>
    </source>
</evidence>
<keyword evidence="4 10" id="KW-0436">Ligase</keyword>
<dbReference type="Gene3D" id="3.30.930.10">
    <property type="entry name" value="Bira Bifunctional Protein, Domain 2"/>
    <property type="match status" value="1"/>
</dbReference>
<keyword evidence="7" id="KW-0648">Protein biosynthesis</keyword>
<protein>
    <submittedName>
        <fullName evidence="10">Aspartate--tRNA(Asn) ligase</fullName>
        <ecNumber evidence="10">6.1.1.23</ecNumber>
    </submittedName>
</protein>
<reference evidence="10 11" key="1">
    <citation type="submission" date="2018-10" db="EMBL/GenBank/DDBJ databases">
        <title>Co-occurring genomic capacity for anaerobic methane metabolism and dissimilatory sulfite reduction discovered in the Korarchaeota.</title>
        <authorList>
            <person name="Mckay L.J."/>
            <person name="Dlakic M."/>
            <person name="Fields M.W."/>
            <person name="Delmont T.O."/>
            <person name="Eren A.M."/>
            <person name="Jay Z.J."/>
            <person name="Klingelsmith K.B."/>
            <person name="Rusch D.B."/>
            <person name="Inskeep W.P."/>
        </authorList>
    </citation>
    <scope>NUCLEOTIDE SEQUENCE [LARGE SCALE GENOMIC DNA]</scope>
    <source>
        <strain evidence="10 11">MDKW</strain>
    </source>
</reference>
<evidence type="ECO:0000256" key="1">
    <source>
        <dbReference type="ARBA" id="ARBA00004496"/>
    </source>
</evidence>
<dbReference type="NCBIfam" id="TIGR00458">
    <property type="entry name" value="aspS_nondisc"/>
    <property type="match status" value="1"/>
</dbReference>
<dbReference type="PRINTS" id="PR01042">
    <property type="entry name" value="TRNASYNTHASP"/>
</dbReference>
<dbReference type="InterPro" id="IPR012340">
    <property type="entry name" value="NA-bd_OB-fold"/>
</dbReference>
<dbReference type="GO" id="GO:0050560">
    <property type="term" value="F:aspartate-tRNA(Asn) ligase activity"/>
    <property type="evidence" value="ECO:0007669"/>
    <property type="project" value="UniProtKB-EC"/>
</dbReference>
<keyword evidence="11" id="KW-1185">Reference proteome</keyword>
<comment type="caution">
    <text evidence="10">The sequence shown here is derived from an EMBL/GenBank/DDBJ whole genome shotgun (WGS) entry which is preliminary data.</text>
</comment>
<keyword evidence="5" id="KW-0547">Nucleotide-binding</keyword>
<dbReference type="Gene3D" id="2.40.50.140">
    <property type="entry name" value="Nucleic acid-binding proteins"/>
    <property type="match status" value="1"/>
</dbReference>
<dbReference type="GO" id="GO:0006422">
    <property type="term" value="P:aspartyl-tRNA aminoacylation"/>
    <property type="evidence" value="ECO:0007669"/>
    <property type="project" value="InterPro"/>
</dbReference>
<dbReference type="NCBIfam" id="NF003483">
    <property type="entry name" value="PRK05159.1"/>
    <property type="match status" value="1"/>
</dbReference>
<dbReference type="InterPro" id="IPR004523">
    <property type="entry name" value="Asp-tRNA_synthase_2"/>
</dbReference>
<name>A0A3R9QUX2_9CREN</name>
<dbReference type="PANTHER" id="PTHR43450">
    <property type="entry name" value="ASPARTYL-TRNA SYNTHETASE"/>
    <property type="match status" value="1"/>
</dbReference>
<dbReference type="InterPro" id="IPR004364">
    <property type="entry name" value="Aa-tRNA-synt_II"/>
</dbReference>
<dbReference type="PROSITE" id="PS50862">
    <property type="entry name" value="AA_TRNA_LIGASE_II"/>
    <property type="match status" value="1"/>
</dbReference>
<evidence type="ECO:0000256" key="5">
    <source>
        <dbReference type="ARBA" id="ARBA00022741"/>
    </source>
</evidence>
<evidence type="ECO:0000259" key="9">
    <source>
        <dbReference type="PROSITE" id="PS50862"/>
    </source>
</evidence>
<evidence type="ECO:0000313" key="10">
    <source>
        <dbReference type="EMBL" id="RSN74002.1"/>
    </source>
</evidence>
<proteinExistence type="inferred from homology"/>
<keyword evidence="8" id="KW-0030">Aminoacyl-tRNA synthetase</keyword>
<keyword evidence="6" id="KW-0067">ATP-binding</keyword>
<feature type="domain" description="Aminoacyl-transfer RNA synthetases class-II family profile" evidence="9">
    <location>
        <begin position="119"/>
        <end position="418"/>
    </location>
</feature>
<dbReference type="InterPro" id="IPR004365">
    <property type="entry name" value="NA-bd_OB_tRNA"/>
</dbReference>
<dbReference type="OrthoDB" id="5908at2157"/>
<evidence type="ECO:0000313" key="11">
    <source>
        <dbReference type="Proteomes" id="UP000277582"/>
    </source>
</evidence>
<gene>
    <name evidence="10" type="primary">aspS</name>
    <name evidence="10" type="ORF">D6D85_09075</name>
</gene>
<dbReference type="Proteomes" id="UP000277582">
    <property type="component" value="Unassembled WGS sequence"/>
</dbReference>
<dbReference type="InterPro" id="IPR006195">
    <property type="entry name" value="aa-tRNA-synth_II"/>
</dbReference>
<dbReference type="GO" id="GO:0005829">
    <property type="term" value="C:cytosol"/>
    <property type="evidence" value="ECO:0007669"/>
    <property type="project" value="TreeGrafter"/>
</dbReference>
<dbReference type="AlphaFoldDB" id="A0A3R9QUX2"/>
<organism evidence="10 11">
    <name type="scientific">Candidatus Methanodesulfokora washburnensis</name>
    <dbReference type="NCBI Taxonomy" id="2478471"/>
    <lineage>
        <taxon>Archaea</taxon>
        <taxon>Thermoproteota</taxon>
        <taxon>Candidatus Korarchaeia</taxon>
        <taxon>Candidatus Korarchaeia incertae sedis</taxon>
        <taxon>Candidatus Methanodesulfokora</taxon>
    </lineage>
</organism>
<evidence type="ECO:0000256" key="3">
    <source>
        <dbReference type="ARBA" id="ARBA00022490"/>
    </source>
</evidence>
<dbReference type="SUPFAM" id="SSF50249">
    <property type="entry name" value="Nucleic acid-binding proteins"/>
    <property type="match status" value="1"/>
</dbReference>
<evidence type="ECO:0000256" key="8">
    <source>
        <dbReference type="ARBA" id="ARBA00023146"/>
    </source>
</evidence>
<dbReference type="PANTHER" id="PTHR43450:SF1">
    <property type="entry name" value="ASPARTATE--TRNA LIGASE, CYTOPLASMIC"/>
    <property type="match status" value="1"/>
</dbReference>
<dbReference type="GO" id="GO:0005524">
    <property type="term" value="F:ATP binding"/>
    <property type="evidence" value="ECO:0007669"/>
    <property type="project" value="UniProtKB-KW"/>
</dbReference>
<sequence length="418" mass="48875">MRVAGWVSEVRDLGKLRFIVLRGERKVQITMKRGEVSDDLFSATEDLPQESVIEVIGFETDRKIARSADLEVIPKEIRVISRAEKKLPLDPNWKVQALFPTRMKYRPLDLRRPEVQAVFKIEASFIKGAMDWLDENGFLMVFTPSIIGAASESGAEVFEVKYFDKKAYLRQDPQLHRQLTILGGFTRIYDIGPNWRADPSHTTRHMSEFRSIAVEMAFISDEEDTMRVEEQVIVAGMRRVQEERQKELELLGVQLEIPRTPFPEIRFPQVYEVLEGMGKRIEYGGDYDTESEELLWRYAREKYNSDFIFVNRFPFAVKPFYVMKADDTWARSVDLIYKGEEVSSGGQREHRYDVLMRQIEEKKLDKQSLEWFTSFFRYGAPPHGGFALGVERFIYRMLNLQNIREAALFPRDIERVLP</sequence>
<evidence type="ECO:0000256" key="6">
    <source>
        <dbReference type="ARBA" id="ARBA00022840"/>
    </source>
</evidence>
<dbReference type="GO" id="GO:0017101">
    <property type="term" value="C:aminoacyl-tRNA synthetase multienzyme complex"/>
    <property type="evidence" value="ECO:0007669"/>
    <property type="project" value="TreeGrafter"/>
</dbReference>
<comment type="similarity">
    <text evidence="2">Belongs to the class-II aminoacyl-tRNA synthetase family. Type 2 subfamily.</text>
</comment>
<keyword evidence="3" id="KW-0963">Cytoplasm</keyword>
<dbReference type="EMBL" id="RCOS01000104">
    <property type="protein sequence ID" value="RSN74002.1"/>
    <property type="molecule type" value="Genomic_DNA"/>
</dbReference>
<evidence type="ECO:0000256" key="4">
    <source>
        <dbReference type="ARBA" id="ARBA00022598"/>
    </source>
</evidence>
<dbReference type="SUPFAM" id="SSF55681">
    <property type="entry name" value="Class II aaRS and biotin synthetases"/>
    <property type="match status" value="1"/>
</dbReference>
<evidence type="ECO:0000256" key="2">
    <source>
        <dbReference type="ARBA" id="ARBA00005312"/>
    </source>
</evidence>
<dbReference type="InterPro" id="IPR045864">
    <property type="entry name" value="aa-tRNA-synth_II/BPL/LPL"/>
</dbReference>
<dbReference type="Pfam" id="PF01336">
    <property type="entry name" value="tRNA_anti-codon"/>
    <property type="match status" value="1"/>
</dbReference>
<comment type="subcellular location">
    <subcellularLocation>
        <location evidence="1">Cytoplasm</location>
    </subcellularLocation>
</comment>
<dbReference type="GO" id="GO:0003723">
    <property type="term" value="F:RNA binding"/>
    <property type="evidence" value="ECO:0007669"/>
    <property type="project" value="TreeGrafter"/>
</dbReference>
<accession>A0A3R9QUX2</accession>
<dbReference type="EC" id="6.1.1.23" evidence="10"/>
<dbReference type="Pfam" id="PF00152">
    <property type="entry name" value="tRNA-synt_2"/>
    <property type="match status" value="1"/>
</dbReference>
<dbReference type="InterPro" id="IPR002312">
    <property type="entry name" value="Asp/Asn-tRNA-synth_IIb"/>
</dbReference>
<dbReference type="FunFam" id="3.30.930.10:FF:000038">
    <property type="entry name" value="Aspartate--tRNA ligase"/>
    <property type="match status" value="1"/>
</dbReference>